<dbReference type="RefSeq" id="WP_020897422.1">
    <property type="nucleotide sequence ID" value="NZ_ATMR01000124.1"/>
</dbReference>
<evidence type="ECO:0000313" key="1">
    <source>
        <dbReference type="EMBL" id="EPR72347.1"/>
    </source>
</evidence>
<dbReference type="eggNOG" id="COG0531">
    <property type="taxonomic scope" value="Bacteria"/>
</dbReference>
<organism evidence="1 2">
    <name type="scientific">Winogradskyella psychrotolerans RS-3</name>
    <dbReference type="NCBI Taxonomy" id="641526"/>
    <lineage>
        <taxon>Bacteria</taxon>
        <taxon>Pseudomonadati</taxon>
        <taxon>Bacteroidota</taxon>
        <taxon>Flavobacteriia</taxon>
        <taxon>Flavobacteriales</taxon>
        <taxon>Flavobacteriaceae</taxon>
        <taxon>Winogradskyella</taxon>
    </lineage>
</organism>
<dbReference type="EMBL" id="ATMR01000124">
    <property type="protein sequence ID" value="EPR72347.1"/>
    <property type="molecule type" value="Genomic_DNA"/>
</dbReference>
<dbReference type="Proteomes" id="UP000014962">
    <property type="component" value="Unassembled WGS sequence"/>
</dbReference>
<proteinExistence type="predicted"/>
<keyword evidence="2" id="KW-1185">Reference proteome</keyword>
<evidence type="ECO:0000313" key="2">
    <source>
        <dbReference type="Proteomes" id="UP000014962"/>
    </source>
</evidence>
<sequence length="73" mass="8609">MITEQFRNDINVIDREYPSIKIDFIEVDDYFGPELINRLSNEWSIPINFMFMGSPGDHFPYKLQELGGVRLII</sequence>
<accession>S7VSK5</accession>
<reference evidence="1 2" key="1">
    <citation type="journal article" date="2013" name="Genome Announc.">
        <title>Draft Genome Sequence of Winogradskyella psychrotolerans RS-3T, Isolated from the Marine Transect of Kongsfjorden, Ny-Alesund, Svalbard, Arctic Ocean.</title>
        <authorList>
            <person name="Kumar Pinnaka A."/>
            <person name="Ara S."/>
            <person name="Singh A."/>
            <person name="Shivaji S."/>
        </authorList>
    </citation>
    <scope>NUCLEOTIDE SEQUENCE [LARGE SCALE GENOMIC DNA]</scope>
    <source>
        <strain evidence="1 2">RS-3</strain>
    </source>
</reference>
<gene>
    <name evidence="1" type="ORF">ADIWIN_2517</name>
</gene>
<dbReference type="AlphaFoldDB" id="S7VSK5"/>
<protein>
    <submittedName>
        <fullName evidence="1">Uncharacterized protein</fullName>
    </submittedName>
</protein>
<comment type="caution">
    <text evidence="1">The sequence shown here is derived from an EMBL/GenBank/DDBJ whole genome shotgun (WGS) entry which is preliminary data.</text>
</comment>
<name>S7VSK5_9FLAO</name>
<dbReference type="STRING" id="641526.ADIWIN_2517"/>